<protein>
    <submittedName>
        <fullName evidence="1">Uncharacterized protein</fullName>
    </submittedName>
</protein>
<proteinExistence type="predicted"/>
<evidence type="ECO:0000313" key="1">
    <source>
        <dbReference type="EMBL" id="NKY35430.1"/>
    </source>
</evidence>
<dbReference type="EMBL" id="JAAXOO010000005">
    <property type="protein sequence ID" value="NKY35430.1"/>
    <property type="molecule type" value="Genomic_DNA"/>
</dbReference>
<organism evidence="1 2">
    <name type="scientific">Nocardia speluncae</name>
    <dbReference type="NCBI Taxonomy" id="419477"/>
    <lineage>
        <taxon>Bacteria</taxon>
        <taxon>Bacillati</taxon>
        <taxon>Actinomycetota</taxon>
        <taxon>Actinomycetes</taxon>
        <taxon>Mycobacteriales</taxon>
        <taxon>Nocardiaceae</taxon>
        <taxon>Nocardia</taxon>
    </lineage>
</organism>
<dbReference type="Proteomes" id="UP000565715">
    <property type="component" value="Unassembled WGS sequence"/>
</dbReference>
<dbReference type="AlphaFoldDB" id="A0A846XLD3"/>
<name>A0A846XLD3_9NOCA</name>
<reference evidence="1 2" key="1">
    <citation type="submission" date="2020-04" db="EMBL/GenBank/DDBJ databases">
        <title>MicrobeNet Type strains.</title>
        <authorList>
            <person name="Nicholson A.C."/>
        </authorList>
    </citation>
    <scope>NUCLEOTIDE SEQUENCE [LARGE SCALE GENOMIC DNA]</scope>
    <source>
        <strain evidence="1 2">DSM 45078</strain>
    </source>
</reference>
<keyword evidence="2" id="KW-1185">Reference proteome</keyword>
<gene>
    <name evidence="1" type="ORF">HGA13_20495</name>
</gene>
<accession>A0A846XLD3</accession>
<sequence>MTVVYKIDGPKDPFNNPTKIDVTVPDVPAEVFSLDSDVSISSDLASVINRYRLIIHPMADIPAKNAVNELRFSWGPYQVTGNYSGLIADGAVERHVIRGRLHHYEVICKSVVG</sequence>
<comment type="caution">
    <text evidence="1">The sequence shown here is derived from an EMBL/GenBank/DDBJ whole genome shotgun (WGS) entry which is preliminary data.</text>
</comment>
<evidence type="ECO:0000313" key="2">
    <source>
        <dbReference type="Proteomes" id="UP000565715"/>
    </source>
</evidence>